<accession>A0A8S9JXJ5</accession>
<comment type="caution">
    <text evidence="2">The sequence shown here is derived from an EMBL/GenBank/DDBJ whole genome shotgun (WGS) entry which is preliminary data.</text>
</comment>
<sequence length="252" mass="27748">MAIDKGKFQEEEEAAAVARFHKIILGWDYKQLLKETEKPEVVNANRKYRIRVLVCAPSNSALDEIVLRLRDENAQTYAPKIVRIGVKPHHSVKSVWLDHLVAQRRGSAIDKPKQGTTGTDDDSIKTSILDEAAIVFSTLSFSGAPVLAKSNRGFDVVIIDEAAQAIQSPSLLVVSFALLGSSFFQGGLGGFSDMDNDAHARCDSILHSHRSISLWNCALFAAKNWKAAWPLISKSLSFWLFGAEPKDAPLMD</sequence>
<evidence type="ECO:0000313" key="2">
    <source>
        <dbReference type="EMBL" id="KAF2586559.1"/>
    </source>
</evidence>
<dbReference type="GO" id="GO:0004386">
    <property type="term" value="F:helicase activity"/>
    <property type="evidence" value="ECO:0007669"/>
    <property type="project" value="InterPro"/>
</dbReference>
<dbReference type="InterPro" id="IPR027417">
    <property type="entry name" value="P-loop_NTPase"/>
</dbReference>
<dbReference type="SUPFAM" id="SSF52540">
    <property type="entry name" value="P-loop containing nucleoside triphosphate hydrolases"/>
    <property type="match status" value="1"/>
</dbReference>
<protein>
    <recommendedName>
        <fullName evidence="1">DNA2/NAM7 helicase helicase domain-containing protein</fullName>
    </recommendedName>
</protein>
<name>A0A8S9JXJ5_BRACR</name>
<dbReference type="InterPro" id="IPR045055">
    <property type="entry name" value="DNA2/NAM7-like"/>
</dbReference>
<dbReference type="PANTHER" id="PTHR10887:SF489">
    <property type="entry name" value="HELICASE ATP-BINDING DOMAIN-CONTAINING PROTEIN"/>
    <property type="match status" value="1"/>
</dbReference>
<dbReference type="Pfam" id="PF13086">
    <property type="entry name" value="AAA_11"/>
    <property type="match status" value="2"/>
</dbReference>
<feature type="domain" description="DNA2/NAM7 helicase helicase" evidence="1">
    <location>
        <begin position="39"/>
        <end position="106"/>
    </location>
</feature>
<gene>
    <name evidence="2" type="ORF">F2Q70_00035437</name>
</gene>
<dbReference type="Gene3D" id="3.40.50.300">
    <property type="entry name" value="P-loop containing nucleotide triphosphate hydrolases"/>
    <property type="match status" value="1"/>
</dbReference>
<dbReference type="EMBL" id="QGKY02000246">
    <property type="protein sequence ID" value="KAF2586559.1"/>
    <property type="molecule type" value="Genomic_DNA"/>
</dbReference>
<proteinExistence type="predicted"/>
<dbReference type="InterPro" id="IPR041677">
    <property type="entry name" value="DNA2/NAM7_AAA_11"/>
</dbReference>
<organism evidence="2">
    <name type="scientific">Brassica cretica</name>
    <name type="common">Mustard</name>
    <dbReference type="NCBI Taxonomy" id="69181"/>
    <lineage>
        <taxon>Eukaryota</taxon>
        <taxon>Viridiplantae</taxon>
        <taxon>Streptophyta</taxon>
        <taxon>Embryophyta</taxon>
        <taxon>Tracheophyta</taxon>
        <taxon>Spermatophyta</taxon>
        <taxon>Magnoliopsida</taxon>
        <taxon>eudicotyledons</taxon>
        <taxon>Gunneridae</taxon>
        <taxon>Pentapetalae</taxon>
        <taxon>rosids</taxon>
        <taxon>malvids</taxon>
        <taxon>Brassicales</taxon>
        <taxon>Brassicaceae</taxon>
        <taxon>Brassiceae</taxon>
        <taxon>Brassica</taxon>
    </lineage>
</organism>
<feature type="domain" description="DNA2/NAM7 helicase helicase" evidence="1">
    <location>
        <begin position="120"/>
        <end position="168"/>
    </location>
</feature>
<dbReference type="AlphaFoldDB" id="A0A8S9JXJ5"/>
<reference evidence="2" key="1">
    <citation type="submission" date="2019-12" db="EMBL/GenBank/DDBJ databases">
        <title>Genome sequencing and annotation of Brassica cretica.</title>
        <authorList>
            <person name="Studholme D.J."/>
            <person name="Sarris P.F."/>
        </authorList>
    </citation>
    <scope>NUCLEOTIDE SEQUENCE</scope>
    <source>
        <strain evidence="2">PFS-102/07</strain>
        <tissue evidence="2">Leaf</tissue>
    </source>
</reference>
<dbReference type="PANTHER" id="PTHR10887">
    <property type="entry name" value="DNA2/NAM7 HELICASE FAMILY"/>
    <property type="match status" value="1"/>
</dbReference>
<evidence type="ECO:0000259" key="1">
    <source>
        <dbReference type="Pfam" id="PF13086"/>
    </source>
</evidence>